<name>A0A511UWU3_9BACI</name>
<organism evidence="1 2">
    <name type="scientific">Cerasibacillus quisquiliarum</name>
    <dbReference type="NCBI Taxonomy" id="227865"/>
    <lineage>
        <taxon>Bacteria</taxon>
        <taxon>Bacillati</taxon>
        <taxon>Bacillota</taxon>
        <taxon>Bacilli</taxon>
        <taxon>Bacillales</taxon>
        <taxon>Bacillaceae</taxon>
        <taxon>Cerasibacillus</taxon>
    </lineage>
</organism>
<protein>
    <recommendedName>
        <fullName evidence="3">Cytosolic protein</fullName>
    </recommendedName>
</protein>
<keyword evidence="2" id="KW-1185">Reference proteome</keyword>
<dbReference type="OrthoDB" id="2361671at2"/>
<proteinExistence type="predicted"/>
<reference evidence="1 2" key="1">
    <citation type="submission" date="2019-07" db="EMBL/GenBank/DDBJ databases">
        <title>Whole genome shotgun sequence of Cerasibacillus quisquiliarum NBRC 102429.</title>
        <authorList>
            <person name="Hosoyama A."/>
            <person name="Uohara A."/>
            <person name="Ohji S."/>
            <person name="Ichikawa N."/>
        </authorList>
    </citation>
    <scope>NUCLEOTIDE SEQUENCE [LARGE SCALE GENOMIC DNA]</scope>
    <source>
        <strain evidence="1 2">NBRC 102429</strain>
    </source>
</reference>
<gene>
    <name evidence="1" type="ORF">CQU01_13380</name>
</gene>
<comment type="caution">
    <text evidence="1">The sequence shown here is derived from an EMBL/GenBank/DDBJ whole genome shotgun (WGS) entry which is preliminary data.</text>
</comment>
<dbReference type="RefSeq" id="WP_146936984.1">
    <property type="nucleotide sequence ID" value="NZ_BJXW01000012.1"/>
</dbReference>
<dbReference type="SUPFAM" id="SSF158379">
    <property type="entry name" value="YqgQ-like"/>
    <property type="match status" value="1"/>
</dbReference>
<evidence type="ECO:0000313" key="2">
    <source>
        <dbReference type="Proteomes" id="UP000321491"/>
    </source>
</evidence>
<dbReference type="Proteomes" id="UP000321491">
    <property type="component" value="Unassembled WGS sequence"/>
</dbReference>
<dbReference type="Gene3D" id="1.10.287.760">
    <property type="entry name" value="YqgQ-like"/>
    <property type="match status" value="1"/>
</dbReference>
<dbReference type="Pfam" id="PF06014">
    <property type="entry name" value="YqgQ-like"/>
    <property type="match status" value="1"/>
</dbReference>
<evidence type="ECO:0008006" key="3">
    <source>
        <dbReference type="Google" id="ProtNLM"/>
    </source>
</evidence>
<dbReference type="EMBL" id="BJXW01000012">
    <property type="protein sequence ID" value="GEN31100.1"/>
    <property type="molecule type" value="Genomic_DNA"/>
</dbReference>
<dbReference type="InterPro" id="IPR023164">
    <property type="entry name" value="YqgQ-like_sf"/>
</dbReference>
<accession>A0A511UWU3</accession>
<sequence length="68" mass="8294">MKTVYDVQQLLKRFGIFVYVGDRLADLELMEIELNELYEQHCIRMDDYQMAILILRKEKRRLKEGDKK</sequence>
<dbReference type="AlphaFoldDB" id="A0A511UWU3"/>
<dbReference type="InterPro" id="IPR009256">
    <property type="entry name" value="YqgQ-like"/>
</dbReference>
<evidence type="ECO:0000313" key="1">
    <source>
        <dbReference type="EMBL" id="GEN31100.1"/>
    </source>
</evidence>